<dbReference type="RefSeq" id="XP_016611912.1">
    <property type="nucleotide sequence ID" value="XM_016749647.1"/>
</dbReference>
<keyword evidence="7 8" id="KW-0472">Membrane</keyword>
<feature type="transmembrane region" description="Helical" evidence="8">
    <location>
        <begin position="171"/>
        <end position="194"/>
    </location>
</feature>
<dbReference type="GO" id="GO:0005886">
    <property type="term" value="C:plasma membrane"/>
    <property type="evidence" value="ECO:0007669"/>
    <property type="project" value="UniProtKB-SubCell"/>
</dbReference>
<evidence type="ECO:0000256" key="5">
    <source>
        <dbReference type="ARBA" id="ARBA00022692"/>
    </source>
</evidence>
<feature type="transmembrane region" description="Helical" evidence="8">
    <location>
        <begin position="123"/>
        <end position="150"/>
    </location>
</feature>
<keyword evidence="5 8" id="KW-0812">Transmembrane</keyword>
<keyword evidence="6 8" id="KW-1133">Transmembrane helix</keyword>
<reference evidence="9 10" key="1">
    <citation type="submission" date="2009-08" db="EMBL/GenBank/DDBJ databases">
        <title>The Genome Sequence of Spizellomyces punctatus strain DAOM BR117.</title>
        <authorList>
            <consortium name="The Broad Institute Genome Sequencing Platform"/>
            <person name="Russ C."/>
            <person name="Cuomo C."/>
            <person name="Shea T."/>
            <person name="Young S.K."/>
            <person name="Zeng Q."/>
            <person name="Koehrsen M."/>
            <person name="Haas B."/>
            <person name="Borodovsky M."/>
            <person name="Guigo R."/>
            <person name="Alvarado L."/>
            <person name="Berlin A."/>
            <person name="Bochicchio J."/>
            <person name="Borenstein D."/>
            <person name="Chapman S."/>
            <person name="Chen Z."/>
            <person name="Engels R."/>
            <person name="Freedman E."/>
            <person name="Gellesch M."/>
            <person name="Goldberg J."/>
            <person name="Griggs A."/>
            <person name="Gujja S."/>
            <person name="Heiman D."/>
            <person name="Hepburn T."/>
            <person name="Howarth C."/>
            <person name="Jen D."/>
            <person name="Larson L."/>
            <person name="Lewis B."/>
            <person name="Mehta T."/>
            <person name="Park D."/>
            <person name="Pearson M."/>
            <person name="Roberts A."/>
            <person name="Saif S."/>
            <person name="Shenoy N."/>
            <person name="Sisk P."/>
            <person name="Stolte C."/>
            <person name="Sykes S."/>
            <person name="Thomson T."/>
            <person name="Walk T."/>
            <person name="White J."/>
            <person name="Yandava C."/>
            <person name="Burger G."/>
            <person name="Gray M.W."/>
            <person name="Holland P.W.H."/>
            <person name="King N."/>
            <person name="Lang F.B.F."/>
            <person name="Roger A.J."/>
            <person name="Ruiz-Trillo I."/>
            <person name="Lander E."/>
            <person name="Nusbaum C."/>
        </authorList>
    </citation>
    <scope>NUCLEOTIDE SEQUENCE [LARGE SCALE GENOMIC DNA]</scope>
    <source>
        <strain evidence="9 10">DAOM BR117</strain>
    </source>
</reference>
<evidence type="ECO:0000256" key="4">
    <source>
        <dbReference type="ARBA" id="ARBA00022519"/>
    </source>
</evidence>
<evidence type="ECO:0000256" key="1">
    <source>
        <dbReference type="ARBA" id="ARBA00004429"/>
    </source>
</evidence>
<organism evidence="9 10">
    <name type="scientific">Spizellomyces punctatus (strain DAOM BR117)</name>
    <dbReference type="NCBI Taxonomy" id="645134"/>
    <lineage>
        <taxon>Eukaryota</taxon>
        <taxon>Fungi</taxon>
        <taxon>Fungi incertae sedis</taxon>
        <taxon>Chytridiomycota</taxon>
        <taxon>Chytridiomycota incertae sedis</taxon>
        <taxon>Chytridiomycetes</taxon>
        <taxon>Spizellomycetales</taxon>
        <taxon>Spizellomycetaceae</taxon>
        <taxon>Spizellomyces</taxon>
    </lineage>
</organism>
<protein>
    <submittedName>
        <fullName evidence="9">Uncharacterized protein</fullName>
    </submittedName>
</protein>
<dbReference type="AlphaFoldDB" id="A0A0L0HRW9"/>
<comment type="subcellular location">
    <subcellularLocation>
        <location evidence="1">Cell inner membrane</location>
        <topology evidence="1">Multi-pass membrane protein</topology>
    </subcellularLocation>
</comment>
<evidence type="ECO:0000256" key="7">
    <source>
        <dbReference type="ARBA" id="ARBA00023136"/>
    </source>
</evidence>
<dbReference type="OrthoDB" id="10254418at2759"/>
<evidence type="ECO:0000256" key="8">
    <source>
        <dbReference type="SAM" id="Phobius"/>
    </source>
</evidence>
<dbReference type="InterPro" id="IPR007272">
    <property type="entry name" value="Sulf_transp_TsuA/YedE"/>
</dbReference>
<gene>
    <name evidence="9" type="ORF">SPPG_01326</name>
</gene>
<keyword evidence="10" id="KW-1185">Reference proteome</keyword>
<name>A0A0L0HRW9_SPIPD</name>
<dbReference type="PANTHER" id="PTHR30574:SF1">
    <property type="entry name" value="SULPHUR TRANSPORT DOMAIN-CONTAINING PROTEIN"/>
    <property type="match status" value="1"/>
</dbReference>
<dbReference type="GeneID" id="27684997"/>
<dbReference type="Pfam" id="PF04143">
    <property type="entry name" value="Sulf_transp"/>
    <property type="match status" value="1"/>
</dbReference>
<evidence type="ECO:0000256" key="3">
    <source>
        <dbReference type="ARBA" id="ARBA00022475"/>
    </source>
</evidence>
<keyword evidence="3" id="KW-1003">Cell membrane</keyword>
<proteinExistence type="predicted"/>
<feature type="transmembrane region" description="Helical" evidence="8">
    <location>
        <begin position="245"/>
        <end position="267"/>
    </location>
</feature>
<evidence type="ECO:0000256" key="6">
    <source>
        <dbReference type="ARBA" id="ARBA00022989"/>
    </source>
</evidence>
<dbReference type="EMBL" id="KQ257451">
    <property type="protein sequence ID" value="KND03873.1"/>
    <property type="molecule type" value="Genomic_DNA"/>
</dbReference>
<sequence>MALSGACPGTVLVQLGAGLGSSVYVLVGALGSSITYGYIARWIQTSFPTFGKKSPVKTVDGALKHNALFTSTITASALIAAVYVLHSMTSWSHNVISAYQNRISQASFSSTSSSLTSLAWSPIAGGALVALLQFPSVTLCGSPIGASGSYMELASRVVAKIDKNWRKNAPVYADFITSNTGLLFASGVIVGSFLSAYTGGAWPLNRSLEGSSPIKSVIGGAMLLFGARMAGGCTSGHGISGIAQLSLASIVTVAAMFAGGIASAFLLY</sequence>
<keyword evidence="2" id="KW-0813">Transport</keyword>
<evidence type="ECO:0000313" key="9">
    <source>
        <dbReference type="EMBL" id="KND03873.1"/>
    </source>
</evidence>
<feature type="transmembrane region" description="Helical" evidence="8">
    <location>
        <begin position="67"/>
        <end position="85"/>
    </location>
</feature>
<accession>A0A0L0HRW9</accession>
<keyword evidence="4" id="KW-0997">Cell inner membrane</keyword>
<dbReference type="PANTHER" id="PTHR30574">
    <property type="entry name" value="INNER MEMBRANE PROTEIN YEDE"/>
    <property type="match status" value="1"/>
</dbReference>
<evidence type="ECO:0000313" key="10">
    <source>
        <dbReference type="Proteomes" id="UP000053201"/>
    </source>
</evidence>
<dbReference type="VEuPathDB" id="FungiDB:SPPG_01326"/>
<evidence type="ECO:0000256" key="2">
    <source>
        <dbReference type="ARBA" id="ARBA00022448"/>
    </source>
</evidence>
<dbReference type="Proteomes" id="UP000053201">
    <property type="component" value="Unassembled WGS sequence"/>
</dbReference>